<dbReference type="Gene3D" id="1.20.1280.50">
    <property type="match status" value="1"/>
</dbReference>
<accession>A0A4D6MEI0</accession>
<dbReference type="PROSITE" id="PS50181">
    <property type="entry name" value="FBOX"/>
    <property type="match status" value="1"/>
</dbReference>
<dbReference type="AlphaFoldDB" id="A0A4D6MEI0"/>
<dbReference type="SUPFAM" id="SSF81383">
    <property type="entry name" value="F-box domain"/>
    <property type="match status" value="1"/>
</dbReference>
<dbReference type="NCBIfam" id="TIGR01640">
    <property type="entry name" value="F_box_assoc_1"/>
    <property type="match status" value="1"/>
</dbReference>
<evidence type="ECO:0000313" key="3">
    <source>
        <dbReference type="Proteomes" id="UP000501690"/>
    </source>
</evidence>
<feature type="domain" description="F-box" evidence="1">
    <location>
        <begin position="1"/>
        <end position="45"/>
    </location>
</feature>
<dbReference type="SMART" id="SM00256">
    <property type="entry name" value="FBOX"/>
    <property type="match status" value="1"/>
</dbReference>
<dbReference type="Pfam" id="PF08268">
    <property type="entry name" value="FBA_3"/>
    <property type="match status" value="1"/>
</dbReference>
<protein>
    <recommendedName>
        <fullName evidence="1">F-box domain-containing protein</fullName>
    </recommendedName>
</protein>
<dbReference type="InterPro" id="IPR013187">
    <property type="entry name" value="F-box-assoc_dom_typ3"/>
</dbReference>
<evidence type="ECO:0000259" key="1">
    <source>
        <dbReference type="PROSITE" id="PS50181"/>
    </source>
</evidence>
<dbReference type="EMBL" id="CP039351">
    <property type="protein sequence ID" value="QCD99183.1"/>
    <property type="molecule type" value="Genomic_DNA"/>
</dbReference>
<name>A0A4D6MEI0_VIGUN</name>
<proteinExistence type="predicted"/>
<organism evidence="2 3">
    <name type="scientific">Vigna unguiculata</name>
    <name type="common">Cowpea</name>
    <dbReference type="NCBI Taxonomy" id="3917"/>
    <lineage>
        <taxon>Eukaryota</taxon>
        <taxon>Viridiplantae</taxon>
        <taxon>Streptophyta</taxon>
        <taxon>Embryophyta</taxon>
        <taxon>Tracheophyta</taxon>
        <taxon>Spermatophyta</taxon>
        <taxon>Magnoliopsida</taxon>
        <taxon>eudicotyledons</taxon>
        <taxon>Gunneridae</taxon>
        <taxon>Pentapetalae</taxon>
        <taxon>rosids</taxon>
        <taxon>fabids</taxon>
        <taxon>Fabales</taxon>
        <taxon>Fabaceae</taxon>
        <taxon>Papilionoideae</taxon>
        <taxon>50 kb inversion clade</taxon>
        <taxon>NPAAA clade</taxon>
        <taxon>indigoferoid/millettioid clade</taxon>
        <taxon>Phaseoleae</taxon>
        <taxon>Vigna</taxon>
    </lineage>
</organism>
<dbReference type="Pfam" id="PF00646">
    <property type="entry name" value="F-box"/>
    <property type="match status" value="1"/>
</dbReference>
<sequence>MEETTLSKDLILEILSWLPVKSLLRFTSVSEWFQRLISDPTFVKLHLQRASKHSNFLIILKRQDDRLVPQEQNFKFQDLLSELLKWMMFGYDDRSDTYKVMTIISYLHPTCQVQSCNEVKIYTISSNDGWRTMEKFPANTSFVPDYGKYFNGNIIWLTTEESDQSQYTFNDFVVVFFDLRTEIFNKVLLPQNLEGVDANINIPEIMVLDDFVSLVFKDFATNTFVVWQMKNFGNRDSWTLLVNIDVDVLQTEPVPFLKPLCIQDRFLVFYQLTIENQMHVIWYDMREGEVARRRISTEVFSVWVEDYIPSLQSLGA</sequence>
<dbReference type="PANTHER" id="PTHR31672">
    <property type="entry name" value="BNACNNG10540D PROTEIN"/>
    <property type="match status" value="1"/>
</dbReference>
<keyword evidence="3" id="KW-1185">Reference proteome</keyword>
<dbReference type="Proteomes" id="UP000501690">
    <property type="component" value="Linkage Group LG7"/>
</dbReference>
<reference evidence="2 3" key="1">
    <citation type="submission" date="2019-04" db="EMBL/GenBank/DDBJ databases">
        <title>An improved genome assembly and genetic linkage map for asparagus bean, Vigna unguiculata ssp. sesquipedialis.</title>
        <authorList>
            <person name="Xia Q."/>
            <person name="Zhang R."/>
            <person name="Dong Y."/>
        </authorList>
    </citation>
    <scope>NUCLEOTIDE SEQUENCE [LARGE SCALE GENOMIC DNA]</scope>
    <source>
        <tissue evidence="2">Leaf</tissue>
    </source>
</reference>
<dbReference type="InterPro" id="IPR036047">
    <property type="entry name" value="F-box-like_dom_sf"/>
</dbReference>
<dbReference type="PANTHER" id="PTHR31672:SF13">
    <property type="entry name" value="F-BOX PROTEIN CPR30-LIKE"/>
    <property type="match status" value="1"/>
</dbReference>
<dbReference type="InterPro" id="IPR050796">
    <property type="entry name" value="SCF_F-box_component"/>
</dbReference>
<dbReference type="InterPro" id="IPR001810">
    <property type="entry name" value="F-box_dom"/>
</dbReference>
<dbReference type="InterPro" id="IPR017451">
    <property type="entry name" value="F-box-assoc_interact_dom"/>
</dbReference>
<evidence type="ECO:0000313" key="2">
    <source>
        <dbReference type="EMBL" id="QCD99183.1"/>
    </source>
</evidence>
<gene>
    <name evidence="2" type="ORF">DEO72_LG7g464</name>
</gene>